<feature type="compositionally biased region" description="Low complexity" evidence="10">
    <location>
        <begin position="443"/>
        <end position="462"/>
    </location>
</feature>
<sequence>MRILGRTERRVVVAILVTALIPLVASILTARAVIARLSATAYQPEFGAHLERGLEVYADLATAIKQRMRAEADAIAAVERLRQSAFSSAAGSLATELEAAFSRHPALVSLRVETCDGVLRGVRDRENPVDHEREKTLTVRRALERSGAAPGDPSACADRPEEVLLLSATFATPSARFGELEAAQAFSQAYNQLVRDHREEYVDRTYLRAFAVLIGSTIVLAVVAGVLLVRPAVRKLRQLTKAMQPVAEGDLSVRVGLAGEDEIAELGRSFDHMLEELQRSRTRLEFLRRMSEWQKVARRLAHEIKNPLTPIQLAVQECHRRYRGGDASYERVLQTTLEVVEEEVGSLRRLVSEFASFARLPRPELEEVDLGTFLREQAERLDAASTAEGSDDGAGWLGAVDVEFNLPGEAMPVLLDREMFHRALTNMVRNAAQALRDARQGRATDGAAEGATSEGGASETTAPNKGSWGQICVSTHSEGTGYVIDVDDDGPGIDAALRDAIFDPYVTTRRDGTGLGLSIVKKIVVDHGGTIDVLVSPLGGARFEVRMPRAGSPEARAVLEQQQRAAEEDEAPVASAPSLR</sequence>
<reference evidence="14 15" key="1">
    <citation type="submission" date="2015-07" db="EMBL/GenBank/DDBJ databases">
        <title>Genome analysis of myxobacterium Chondromyces crocatus Cm c5 reveals a high potential for natural compound synthesis and the genetic basis for the loss of fruiting body formation.</title>
        <authorList>
            <person name="Zaburannyi N."/>
            <person name="Bunk B."/>
            <person name="Maier J."/>
            <person name="Overmann J."/>
            <person name="Mueller R."/>
        </authorList>
    </citation>
    <scope>NUCLEOTIDE SEQUENCE [LARGE SCALE GENOMIC DNA]</scope>
    <source>
        <strain evidence="14 15">Cm c5</strain>
    </source>
</reference>
<feature type="transmembrane region" description="Helical" evidence="11">
    <location>
        <begin position="206"/>
        <end position="229"/>
    </location>
</feature>
<feature type="domain" description="HAMP" evidence="13">
    <location>
        <begin position="230"/>
        <end position="282"/>
    </location>
</feature>
<evidence type="ECO:0000256" key="7">
    <source>
        <dbReference type="ARBA" id="ARBA00022741"/>
    </source>
</evidence>
<evidence type="ECO:0000256" key="4">
    <source>
        <dbReference type="ARBA" id="ARBA00022475"/>
    </source>
</evidence>
<dbReference type="GO" id="GO:0000155">
    <property type="term" value="F:phosphorelay sensor kinase activity"/>
    <property type="evidence" value="ECO:0007669"/>
    <property type="project" value="InterPro"/>
</dbReference>
<dbReference type="SMART" id="SM00388">
    <property type="entry name" value="HisKA"/>
    <property type="match status" value="1"/>
</dbReference>
<accession>A0A0K1E952</accession>
<comment type="subcellular location">
    <subcellularLocation>
        <location evidence="2">Cell membrane</location>
        <topology evidence="2">Multi-pass membrane protein</topology>
    </subcellularLocation>
</comment>
<dbReference type="SUPFAM" id="SSF158472">
    <property type="entry name" value="HAMP domain-like"/>
    <property type="match status" value="1"/>
</dbReference>
<dbReference type="Pfam" id="PF00512">
    <property type="entry name" value="HisKA"/>
    <property type="match status" value="1"/>
</dbReference>
<dbReference type="EMBL" id="CP012159">
    <property type="protein sequence ID" value="AKT37093.1"/>
    <property type="molecule type" value="Genomic_DNA"/>
</dbReference>
<keyword evidence="7" id="KW-0547">Nucleotide-binding</keyword>
<dbReference type="PRINTS" id="PR00344">
    <property type="entry name" value="BCTRLSENSOR"/>
</dbReference>
<dbReference type="SMART" id="SM00387">
    <property type="entry name" value="HATPase_c"/>
    <property type="match status" value="1"/>
</dbReference>
<dbReference type="RefSeq" id="WP_050429507.1">
    <property type="nucleotide sequence ID" value="NZ_CP012159.1"/>
</dbReference>
<dbReference type="InterPro" id="IPR003660">
    <property type="entry name" value="HAMP_dom"/>
</dbReference>
<dbReference type="PROSITE" id="PS50109">
    <property type="entry name" value="HIS_KIN"/>
    <property type="match status" value="1"/>
</dbReference>
<dbReference type="SUPFAM" id="SSF55874">
    <property type="entry name" value="ATPase domain of HSP90 chaperone/DNA topoisomerase II/histidine kinase"/>
    <property type="match status" value="1"/>
</dbReference>
<keyword evidence="8 14" id="KW-0418">Kinase</keyword>
<dbReference type="GO" id="GO:0005524">
    <property type="term" value="F:ATP binding"/>
    <property type="evidence" value="ECO:0007669"/>
    <property type="project" value="UniProtKB-KW"/>
</dbReference>
<evidence type="ECO:0000256" key="2">
    <source>
        <dbReference type="ARBA" id="ARBA00004651"/>
    </source>
</evidence>
<dbReference type="GO" id="GO:0005886">
    <property type="term" value="C:plasma membrane"/>
    <property type="evidence" value="ECO:0007669"/>
    <property type="project" value="UniProtKB-SubCell"/>
</dbReference>
<dbReference type="Gene3D" id="6.10.340.10">
    <property type="match status" value="1"/>
</dbReference>
<keyword evidence="11" id="KW-0812">Transmembrane</keyword>
<dbReference type="STRING" id="52.CMC5_012190"/>
<dbReference type="AlphaFoldDB" id="A0A0K1E952"/>
<feature type="transmembrane region" description="Helical" evidence="11">
    <location>
        <begin position="12"/>
        <end position="34"/>
    </location>
</feature>
<comment type="catalytic activity">
    <reaction evidence="1">
        <text>ATP + protein L-histidine = ADP + protein N-phospho-L-histidine.</text>
        <dbReference type="EC" id="2.7.13.3"/>
    </reaction>
</comment>
<dbReference type="CDD" id="cd06225">
    <property type="entry name" value="HAMP"/>
    <property type="match status" value="1"/>
</dbReference>
<dbReference type="Gene3D" id="1.10.287.130">
    <property type="match status" value="1"/>
</dbReference>
<keyword evidence="9" id="KW-0067">ATP-binding</keyword>
<dbReference type="KEGG" id="ccro:CMC5_012190"/>
<dbReference type="InterPro" id="IPR036890">
    <property type="entry name" value="HATPase_C_sf"/>
</dbReference>
<feature type="region of interest" description="Disordered" evidence="10">
    <location>
        <begin position="550"/>
        <end position="580"/>
    </location>
</feature>
<dbReference type="InterPro" id="IPR005467">
    <property type="entry name" value="His_kinase_dom"/>
</dbReference>
<dbReference type="InterPro" id="IPR050980">
    <property type="entry name" value="2C_sensor_his_kinase"/>
</dbReference>
<evidence type="ECO:0000256" key="6">
    <source>
        <dbReference type="ARBA" id="ARBA00022679"/>
    </source>
</evidence>
<dbReference type="Proteomes" id="UP000067626">
    <property type="component" value="Chromosome"/>
</dbReference>
<dbReference type="PROSITE" id="PS50885">
    <property type="entry name" value="HAMP"/>
    <property type="match status" value="1"/>
</dbReference>
<dbReference type="InterPro" id="IPR004358">
    <property type="entry name" value="Sig_transdc_His_kin-like_C"/>
</dbReference>
<dbReference type="OrthoDB" id="9781147at2"/>
<dbReference type="InterPro" id="IPR003661">
    <property type="entry name" value="HisK_dim/P_dom"/>
</dbReference>
<evidence type="ECO:0000256" key="10">
    <source>
        <dbReference type="SAM" id="MobiDB-lite"/>
    </source>
</evidence>
<dbReference type="EC" id="2.7.13.3" evidence="3"/>
<dbReference type="Pfam" id="PF02518">
    <property type="entry name" value="HATPase_c"/>
    <property type="match status" value="1"/>
</dbReference>
<evidence type="ECO:0000256" key="8">
    <source>
        <dbReference type="ARBA" id="ARBA00022777"/>
    </source>
</evidence>
<evidence type="ECO:0000256" key="3">
    <source>
        <dbReference type="ARBA" id="ARBA00012438"/>
    </source>
</evidence>
<evidence type="ECO:0000259" key="13">
    <source>
        <dbReference type="PROSITE" id="PS50885"/>
    </source>
</evidence>
<dbReference type="Pfam" id="PF00672">
    <property type="entry name" value="HAMP"/>
    <property type="match status" value="1"/>
</dbReference>
<dbReference type="InterPro" id="IPR036097">
    <property type="entry name" value="HisK_dim/P_sf"/>
</dbReference>
<evidence type="ECO:0000313" key="15">
    <source>
        <dbReference type="Proteomes" id="UP000067626"/>
    </source>
</evidence>
<dbReference type="CDD" id="cd00082">
    <property type="entry name" value="HisKA"/>
    <property type="match status" value="1"/>
</dbReference>
<dbReference type="InterPro" id="IPR003594">
    <property type="entry name" value="HATPase_dom"/>
</dbReference>
<evidence type="ECO:0000256" key="1">
    <source>
        <dbReference type="ARBA" id="ARBA00000085"/>
    </source>
</evidence>
<name>A0A0K1E952_CHOCO</name>
<dbReference type="PANTHER" id="PTHR44936:SF10">
    <property type="entry name" value="SENSOR PROTEIN RSTB"/>
    <property type="match status" value="1"/>
</dbReference>
<keyword evidence="15" id="KW-1185">Reference proteome</keyword>
<protein>
    <recommendedName>
        <fullName evidence="3">histidine kinase</fullName>
        <ecNumber evidence="3">2.7.13.3</ecNumber>
    </recommendedName>
</protein>
<evidence type="ECO:0000259" key="12">
    <source>
        <dbReference type="PROSITE" id="PS50109"/>
    </source>
</evidence>
<keyword evidence="11" id="KW-0472">Membrane</keyword>
<feature type="domain" description="Histidine kinase" evidence="12">
    <location>
        <begin position="299"/>
        <end position="551"/>
    </location>
</feature>
<evidence type="ECO:0000256" key="11">
    <source>
        <dbReference type="SAM" id="Phobius"/>
    </source>
</evidence>
<keyword evidence="6 14" id="KW-0808">Transferase</keyword>
<dbReference type="CDD" id="cd00075">
    <property type="entry name" value="HATPase"/>
    <property type="match status" value="1"/>
</dbReference>
<keyword evidence="4" id="KW-1003">Cell membrane</keyword>
<proteinExistence type="predicted"/>
<evidence type="ECO:0000256" key="5">
    <source>
        <dbReference type="ARBA" id="ARBA00022553"/>
    </source>
</evidence>
<feature type="region of interest" description="Disordered" evidence="10">
    <location>
        <begin position="436"/>
        <end position="469"/>
    </location>
</feature>
<dbReference type="SUPFAM" id="SSF47384">
    <property type="entry name" value="Homodimeric domain of signal transducing histidine kinase"/>
    <property type="match status" value="1"/>
</dbReference>
<evidence type="ECO:0000256" key="9">
    <source>
        <dbReference type="ARBA" id="ARBA00022840"/>
    </source>
</evidence>
<evidence type="ECO:0000313" key="14">
    <source>
        <dbReference type="EMBL" id="AKT37093.1"/>
    </source>
</evidence>
<dbReference type="PANTHER" id="PTHR44936">
    <property type="entry name" value="SENSOR PROTEIN CREC"/>
    <property type="match status" value="1"/>
</dbReference>
<organism evidence="14 15">
    <name type="scientific">Chondromyces crocatus</name>
    <dbReference type="NCBI Taxonomy" id="52"/>
    <lineage>
        <taxon>Bacteria</taxon>
        <taxon>Pseudomonadati</taxon>
        <taxon>Myxococcota</taxon>
        <taxon>Polyangia</taxon>
        <taxon>Polyangiales</taxon>
        <taxon>Polyangiaceae</taxon>
        <taxon>Chondromyces</taxon>
    </lineage>
</organism>
<dbReference type="Gene3D" id="3.30.565.10">
    <property type="entry name" value="Histidine kinase-like ATPase, C-terminal domain"/>
    <property type="match status" value="1"/>
</dbReference>
<dbReference type="SMART" id="SM00304">
    <property type="entry name" value="HAMP"/>
    <property type="match status" value="1"/>
</dbReference>
<gene>
    <name evidence="14" type="ORF">CMC5_012190</name>
</gene>
<keyword evidence="5" id="KW-0597">Phosphoprotein</keyword>
<keyword evidence="11" id="KW-1133">Transmembrane helix</keyword>